<evidence type="ECO:0000256" key="1">
    <source>
        <dbReference type="SAM" id="MobiDB-lite"/>
    </source>
</evidence>
<comment type="caution">
    <text evidence="2">The sequence shown here is derived from an EMBL/GenBank/DDBJ whole genome shotgun (WGS) entry which is preliminary data.</text>
</comment>
<feature type="compositionally biased region" description="Basic residues" evidence="1">
    <location>
        <begin position="80"/>
        <end position="93"/>
    </location>
</feature>
<gene>
    <name evidence="2" type="ORF">FOZ60_014922</name>
</gene>
<evidence type="ECO:0000313" key="3">
    <source>
        <dbReference type="Proteomes" id="UP000541610"/>
    </source>
</evidence>
<dbReference type="PANTHER" id="PTHR13284">
    <property type="entry name" value="GH01354P"/>
    <property type="match status" value="1"/>
</dbReference>
<dbReference type="SUPFAM" id="SSF55315">
    <property type="entry name" value="L30e-like"/>
    <property type="match status" value="1"/>
</dbReference>
<reference evidence="2 3" key="1">
    <citation type="submission" date="2020-04" db="EMBL/GenBank/DDBJ databases">
        <title>Perkinsus olseni comparative genomics.</title>
        <authorList>
            <person name="Bogema D.R."/>
        </authorList>
    </citation>
    <scope>NUCLEOTIDE SEQUENCE [LARGE SCALE GENOMIC DNA]</scope>
    <source>
        <strain evidence="2">00978-12</strain>
    </source>
</reference>
<dbReference type="Proteomes" id="UP000541610">
    <property type="component" value="Unassembled WGS sequence"/>
</dbReference>
<dbReference type="GO" id="GO:1990904">
    <property type="term" value="C:ribonucleoprotein complex"/>
    <property type="evidence" value="ECO:0007669"/>
    <property type="project" value="TreeGrafter"/>
</dbReference>
<dbReference type="GO" id="GO:0003730">
    <property type="term" value="F:mRNA 3'-UTR binding"/>
    <property type="evidence" value="ECO:0007669"/>
    <property type="project" value="TreeGrafter"/>
</dbReference>
<dbReference type="EMBL" id="JABANP010000072">
    <property type="protein sequence ID" value="KAF4691773.1"/>
    <property type="molecule type" value="Genomic_DNA"/>
</dbReference>
<feature type="compositionally biased region" description="Basic and acidic residues" evidence="1">
    <location>
        <begin position="94"/>
        <end position="116"/>
    </location>
</feature>
<dbReference type="Gene3D" id="3.30.1330.30">
    <property type="match status" value="1"/>
</dbReference>
<name>A0A7J6P6J3_PEROL</name>
<organism evidence="2 3">
    <name type="scientific">Perkinsus olseni</name>
    <name type="common">Perkinsus atlanticus</name>
    <dbReference type="NCBI Taxonomy" id="32597"/>
    <lineage>
        <taxon>Eukaryota</taxon>
        <taxon>Sar</taxon>
        <taxon>Alveolata</taxon>
        <taxon>Perkinsozoa</taxon>
        <taxon>Perkinsea</taxon>
        <taxon>Perkinsida</taxon>
        <taxon>Perkinsidae</taxon>
        <taxon>Perkinsus</taxon>
    </lineage>
</organism>
<sequence>MAKAAQKQRRDGIPETTATGGQEVSKVERGRYEQGQARAPRTDANRTRNGKNPPKGESKGRKAPSLNSELVEDMTALRMGKARLVSKNKNKPSKLKEVILHDKVNDDGDDDTKGSEGRNVPEITVRHYVHQYLSPELDALVQDVLEDLHRYQERAKENPAKFKKRKRFVTGLREVSSGGLDERVVEIVDEASMGGGSSAPAKSKLDTDRQAVPVVFALSKNRLGKACGKPVRQCAVGLLSVEGAERKWKQITEMTEELRRKWLEERLLRPTNSITEVT</sequence>
<protein>
    <submittedName>
        <fullName evidence="2">SIS binding protein</fullName>
    </submittedName>
</protein>
<dbReference type="InterPro" id="IPR040051">
    <property type="entry name" value="SECISBP2"/>
</dbReference>
<dbReference type="OrthoDB" id="263617at2759"/>
<evidence type="ECO:0000313" key="2">
    <source>
        <dbReference type="EMBL" id="KAF4691773.1"/>
    </source>
</evidence>
<feature type="region of interest" description="Disordered" evidence="1">
    <location>
        <begin position="1"/>
        <end position="118"/>
    </location>
</feature>
<dbReference type="PANTHER" id="PTHR13284:SF4">
    <property type="entry name" value="C2H2-TYPE DOMAIN-CONTAINING PROTEIN"/>
    <property type="match status" value="1"/>
</dbReference>
<dbReference type="InterPro" id="IPR029064">
    <property type="entry name" value="Ribosomal_eL30-like_sf"/>
</dbReference>
<accession>A0A7J6P6J3</accession>
<dbReference type="GO" id="GO:0005739">
    <property type="term" value="C:mitochondrion"/>
    <property type="evidence" value="ECO:0007669"/>
    <property type="project" value="TreeGrafter"/>
</dbReference>
<dbReference type="GO" id="GO:0035368">
    <property type="term" value="F:selenocysteine insertion sequence binding"/>
    <property type="evidence" value="ECO:0007669"/>
    <property type="project" value="InterPro"/>
</dbReference>
<proteinExistence type="predicted"/>
<dbReference type="AlphaFoldDB" id="A0A7J6P6J3"/>
<dbReference type="GO" id="GO:0043021">
    <property type="term" value="F:ribonucleoprotein complex binding"/>
    <property type="evidence" value="ECO:0007669"/>
    <property type="project" value="TreeGrafter"/>
</dbReference>